<reference evidence="2 3" key="1">
    <citation type="journal article" date="2018" name="PLoS Genet.">
        <title>Population sequencing reveals clonal diversity and ancestral inbreeding in the grapevine cultivar Chardonnay.</title>
        <authorList>
            <person name="Roach M.J."/>
            <person name="Johnson D.L."/>
            <person name="Bohlmann J."/>
            <person name="van Vuuren H.J."/>
            <person name="Jones S.J."/>
            <person name="Pretorius I.S."/>
            <person name="Schmidt S.A."/>
            <person name="Borneman A.R."/>
        </authorList>
    </citation>
    <scope>NUCLEOTIDE SEQUENCE [LARGE SCALE GENOMIC DNA]</scope>
    <source>
        <strain evidence="3">cv. Chardonnay</strain>
        <tissue evidence="2">Leaf</tissue>
    </source>
</reference>
<accession>A0A438K3G4</accession>
<proteinExistence type="predicted"/>
<name>A0A438K3G4_VITVI</name>
<dbReference type="SUPFAM" id="SSF53098">
    <property type="entry name" value="Ribonuclease H-like"/>
    <property type="match status" value="1"/>
</dbReference>
<organism evidence="2 3">
    <name type="scientific">Vitis vinifera</name>
    <name type="common">Grape</name>
    <dbReference type="NCBI Taxonomy" id="29760"/>
    <lineage>
        <taxon>Eukaryota</taxon>
        <taxon>Viridiplantae</taxon>
        <taxon>Streptophyta</taxon>
        <taxon>Embryophyta</taxon>
        <taxon>Tracheophyta</taxon>
        <taxon>Spermatophyta</taxon>
        <taxon>Magnoliopsida</taxon>
        <taxon>eudicotyledons</taxon>
        <taxon>Gunneridae</taxon>
        <taxon>Pentapetalae</taxon>
        <taxon>rosids</taxon>
        <taxon>Vitales</taxon>
        <taxon>Vitaceae</taxon>
        <taxon>Viteae</taxon>
        <taxon>Vitis</taxon>
    </lineage>
</organism>
<dbReference type="PANTHER" id="PTHR37984">
    <property type="entry name" value="PROTEIN CBG26694"/>
    <property type="match status" value="1"/>
</dbReference>
<dbReference type="InterPro" id="IPR050951">
    <property type="entry name" value="Retrovirus_Pol_polyprotein"/>
</dbReference>
<protein>
    <submittedName>
        <fullName evidence="2">Transposon Tf2-12 polyprotein</fullName>
    </submittedName>
</protein>
<sequence>MDIVGPLPAAPAQKKFLLVATNYFSKWVEVEAYASIKDKDVTKFVWKNIICRFGIPQIIVADNVPQFDSIAFRNFCSELNIRNSYSTPRYPQSNGQAEATNKTLITALKKRLEQAKGKWVEELPGVLWDYRTTPGRPTENTPFALTYGMDAIIPTEIGLPTIRTEAGMQDDANEELGRNLDWADEVRETASIRMADYQQRAATHYNGKARPRSFKNGTLVLKKVFENTVEIGAGKFQANWEGPYIVSKSSESGAYHLQKLDGTPLLRPWNVSNLKQYYQ</sequence>
<dbReference type="Pfam" id="PF00665">
    <property type="entry name" value="rve"/>
    <property type="match status" value="1"/>
</dbReference>
<dbReference type="Gene3D" id="3.30.420.10">
    <property type="entry name" value="Ribonuclease H-like superfamily/Ribonuclease H"/>
    <property type="match status" value="1"/>
</dbReference>
<dbReference type="Proteomes" id="UP000288805">
    <property type="component" value="Unassembled WGS sequence"/>
</dbReference>
<dbReference type="InterPro" id="IPR036397">
    <property type="entry name" value="RNaseH_sf"/>
</dbReference>
<evidence type="ECO:0000313" key="2">
    <source>
        <dbReference type="EMBL" id="RVX15762.1"/>
    </source>
</evidence>
<dbReference type="GO" id="GO:0003676">
    <property type="term" value="F:nucleic acid binding"/>
    <property type="evidence" value="ECO:0007669"/>
    <property type="project" value="InterPro"/>
</dbReference>
<evidence type="ECO:0000259" key="1">
    <source>
        <dbReference type="PROSITE" id="PS50994"/>
    </source>
</evidence>
<dbReference type="PANTHER" id="PTHR37984:SF5">
    <property type="entry name" value="PROTEIN NYNRIN-LIKE"/>
    <property type="match status" value="1"/>
</dbReference>
<feature type="domain" description="Integrase catalytic" evidence="1">
    <location>
        <begin position="1"/>
        <end position="150"/>
    </location>
</feature>
<dbReference type="EMBL" id="QGNW01000017">
    <property type="protein sequence ID" value="RVX15762.1"/>
    <property type="molecule type" value="Genomic_DNA"/>
</dbReference>
<dbReference type="AlphaFoldDB" id="A0A438K3G4"/>
<dbReference type="GO" id="GO:0015074">
    <property type="term" value="P:DNA integration"/>
    <property type="evidence" value="ECO:0007669"/>
    <property type="project" value="InterPro"/>
</dbReference>
<dbReference type="PROSITE" id="PS50994">
    <property type="entry name" value="INTEGRASE"/>
    <property type="match status" value="1"/>
</dbReference>
<dbReference type="InterPro" id="IPR001584">
    <property type="entry name" value="Integrase_cat-core"/>
</dbReference>
<gene>
    <name evidence="2" type="primary">Tf2-12_11</name>
    <name evidence="2" type="ORF">CK203_005430</name>
</gene>
<evidence type="ECO:0000313" key="3">
    <source>
        <dbReference type="Proteomes" id="UP000288805"/>
    </source>
</evidence>
<dbReference type="InterPro" id="IPR012337">
    <property type="entry name" value="RNaseH-like_sf"/>
</dbReference>
<comment type="caution">
    <text evidence="2">The sequence shown here is derived from an EMBL/GenBank/DDBJ whole genome shotgun (WGS) entry which is preliminary data.</text>
</comment>